<protein>
    <submittedName>
        <fullName evidence="1">Uncharacterized protein</fullName>
    </submittedName>
</protein>
<evidence type="ECO:0000313" key="1">
    <source>
        <dbReference type="EMBL" id="KTB48253.1"/>
    </source>
</evidence>
<sequence length="46" mass="4731">MSIIVPCKVCNGSGMVRVPDPNMPRITGATVKVPCSNCGGSGKVRI</sequence>
<gene>
    <name evidence="1" type="ORF">DEALK_10980</name>
</gene>
<keyword evidence="2" id="KW-1185">Reference proteome</keyword>
<dbReference type="STRING" id="1217799.DEALK_10980"/>
<organism evidence="1 2">
    <name type="scientific">Dehalogenimonas alkenigignens</name>
    <dbReference type="NCBI Taxonomy" id="1217799"/>
    <lineage>
        <taxon>Bacteria</taxon>
        <taxon>Bacillati</taxon>
        <taxon>Chloroflexota</taxon>
        <taxon>Dehalococcoidia</taxon>
        <taxon>Dehalococcoidales</taxon>
        <taxon>Dehalococcoidaceae</taxon>
        <taxon>Dehalogenimonas</taxon>
    </lineage>
</organism>
<evidence type="ECO:0000313" key="2">
    <source>
        <dbReference type="Proteomes" id="UP000053947"/>
    </source>
</evidence>
<dbReference type="Gene3D" id="2.10.230.10">
    <property type="entry name" value="Heat shock protein DnaJ, cysteine-rich domain"/>
    <property type="match status" value="1"/>
</dbReference>
<accession>A0A0W0GI53</accession>
<comment type="caution">
    <text evidence="1">The sequence shown here is derived from an EMBL/GenBank/DDBJ whole genome shotgun (WGS) entry which is preliminary data.</text>
</comment>
<dbReference type="EMBL" id="LFDV01000002">
    <property type="protein sequence ID" value="KTB48253.1"/>
    <property type="molecule type" value="Genomic_DNA"/>
</dbReference>
<dbReference type="InterPro" id="IPR036410">
    <property type="entry name" value="HSP_DnaJ_Cys-rich_dom_sf"/>
</dbReference>
<reference evidence="1 2" key="1">
    <citation type="submission" date="2015-06" db="EMBL/GenBank/DDBJ databases">
        <title>Genome sequence of the organohalide-respiring Dehalogenimonas alkenigignens type strain (IP3-3T).</title>
        <authorList>
            <person name="Key T.A."/>
            <person name="Richmond D.P."/>
            <person name="Bowman K.S."/>
            <person name="Cho Y.-J."/>
            <person name="Chun J."/>
            <person name="da Costa M.S."/>
            <person name="Rainey F.A."/>
            <person name="Moe W.M."/>
        </authorList>
    </citation>
    <scope>NUCLEOTIDE SEQUENCE [LARGE SCALE GENOMIC DNA]</scope>
    <source>
        <strain evidence="1 2">IP3-3</strain>
    </source>
</reference>
<name>A0A0W0GI53_9CHLR</name>
<proteinExistence type="predicted"/>
<dbReference type="SUPFAM" id="SSF57938">
    <property type="entry name" value="DnaJ/Hsp40 cysteine-rich domain"/>
    <property type="match status" value="1"/>
</dbReference>
<dbReference type="AlphaFoldDB" id="A0A0W0GI53"/>
<dbReference type="Proteomes" id="UP000053947">
    <property type="component" value="Unassembled WGS sequence"/>
</dbReference>